<dbReference type="Gene3D" id="1.10.10.60">
    <property type="entry name" value="Homeodomain-like"/>
    <property type="match status" value="1"/>
</dbReference>
<gene>
    <name evidence="5" type="ORF">HNQ88_004685</name>
</gene>
<dbReference type="GO" id="GO:0003700">
    <property type="term" value="F:DNA-binding transcription factor activity"/>
    <property type="evidence" value="ECO:0007669"/>
    <property type="project" value="InterPro"/>
</dbReference>
<evidence type="ECO:0000256" key="2">
    <source>
        <dbReference type="ARBA" id="ARBA00023125"/>
    </source>
</evidence>
<evidence type="ECO:0000313" key="5">
    <source>
        <dbReference type="EMBL" id="MDR6241598.1"/>
    </source>
</evidence>
<dbReference type="RefSeq" id="WP_309942520.1">
    <property type="nucleotide sequence ID" value="NZ_AP025307.1"/>
</dbReference>
<name>A0AAE3XT38_9BACT</name>
<dbReference type="SMART" id="SM00342">
    <property type="entry name" value="HTH_ARAC"/>
    <property type="match status" value="1"/>
</dbReference>
<dbReference type="EMBL" id="JAVDQD010000009">
    <property type="protein sequence ID" value="MDR6241598.1"/>
    <property type="molecule type" value="Genomic_DNA"/>
</dbReference>
<sequence>MDSTVLYIKNMVCKRCIKVVRDELEKLNLTIEEIELGKARVSTALSSDKINEVRRVLDDNDFELINDKKSQLIDGIKTLIIERIHYAKEQSGTNNYSQFLAKELGYDYSYLSNLFSSVEGITIEKYIINQKIEKVKELLVYDEMSSKEIAFELGYSSVQHLSSQFKKVTGLTPTQFKKLKNYKRKPLDEI</sequence>
<keyword evidence="2 5" id="KW-0238">DNA-binding</keyword>
<dbReference type="InterPro" id="IPR018060">
    <property type="entry name" value="HTH_AraC"/>
</dbReference>
<organism evidence="5 6">
    <name type="scientific">Aureibacter tunicatorum</name>
    <dbReference type="NCBI Taxonomy" id="866807"/>
    <lineage>
        <taxon>Bacteria</taxon>
        <taxon>Pseudomonadati</taxon>
        <taxon>Bacteroidota</taxon>
        <taxon>Cytophagia</taxon>
        <taxon>Cytophagales</taxon>
        <taxon>Persicobacteraceae</taxon>
        <taxon>Aureibacter</taxon>
    </lineage>
</organism>
<reference evidence="5" key="1">
    <citation type="submission" date="2023-07" db="EMBL/GenBank/DDBJ databases">
        <title>Genomic Encyclopedia of Type Strains, Phase IV (KMG-IV): sequencing the most valuable type-strain genomes for metagenomic binning, comparative biology and taxonomic classification.</title>
        <authorList>
            <person name="Goeker M."/>
        </authorList>
    </citation>
    <scope>NUCLEOTIDE SEQUENCE</scope>
    <source>
        <strain evidence="5">DSM 26174</strain>
    </source>
</reference>
<accession>A0AAE3XT38</accession>
<dbReference type="Proteomes" id="UP001185092">
    <property type="component" value="Unassembled WGS sequence"/>
</dbReference>
<evidence type="ECO:0000256" key="1">
    <source>
        <dbReference type="ARBA" id="ARBA00023015"/>
    </source>
</evidence>
<dbReference type="PANTHER" id="PTHR43280:SF2">
    <property type="entry name" value="HTH-TYPE TRANSCRIPTIONAL REGULATOR EXSA"/>
    <property type="match status" value="1"/>
</dbReference>
<dbReference type="Pfam" id="PF12833">
    <property type="entry name" value="HTH_18"/>
    <property type="match status" value="1"/>
</dbReference>
<dbReference type="AlphaFoldDB" id="A0AAE3XT38"/>
<comment type="caution">
    <text evidence="5">The sequence shown here is derived from an EMBL/GenBank/DDBJ whole genome shotgun (WGS) entry which is preliminary data.</text>
</comment>
<feature type="domain" description="HTH araC/xylS-type" evidence="4">
    <location>
        <begin position="100"/>
        <end position="179"/>
    </location>
</feature>
<protein>
    <submittedName>
        <fullName evidence="5">AraC-like DNA-binding protein</fullName>
    </submittedName>
</protein>
<keyword evidence="3" id="KW-0804">Transcription</keyword>
<dbReference type="InterPro" id="IPR009057">
    <property type="entry name" value="Homeodomain-like_sf"/>
</dbReference>
<keyword evidence="6" id="KW-1185">Reference proteome</keyword>
<dbReference type="PROSITE" id="PS01124">
    <property type="entry name" value="HTH_ARAC_FAMILY_2"/>
    <property type="match status" value="1"/>
</dbReference>
<evidence type="ECO:0000259" key="4">
    <source>
        <dbReference type="PROSITE" id="PS01124"/>
    </source>
</evidence>
<keyword evidence="1" id="KW-0805">Transcription regulation</keyword>
<dbReference type="GO" id="GO:0043565">
    <property type="term" value="F:sequence-specific DNA binding"/>
    <property type="evidence" value="ECO:0007669"/>
    <property type="project" value="InterPro"/>
</dbReference>
<proteinExistence type="predicted"/>
<evidence type="ECO:0000256" key="3">
    <source>
        <dbReference type="ARBA" id="ARBA00023163"/>
    </source>
</evidence>
<dbReference type="SUPFAM" id="SSF46689">
    <property type="entry name" value="Homeodomain-like"/>
    <property type="match status" value="1"/>
</dbReference>
<dbReference type="PANTHER" id="PTHR43280">
    <property type="entry name" value="ARAC-FAMILY TRANSCRIPTIONAL REGULATOR"/>
    <property type="match status" value="1"/>
</dbReference>
<evidence type="ECO:0000313" key="6">
    <source>
        <dbReference type="Proteomes" id="UP001185092"/>
    </source>
</evidence>